<protein>
    <submittedName>
        <fullName evidence="2">MFS transporter</fullName>
    </submittedName>
</protein>
<dbReference type="RefSeq" id="WP_187518934.1">
    <property type="nucleotide sequence ID" value="NZ_JACONV010000008.1"/>
</dbReference>
<evidence type="ECO:0000313" key="2">
    <source>
        <dbReference type="EMBL" id="MBC3956051.1"/>
    </source>
</evidence>
<dbReference type="InterPro" id="IPR036259">
    <property type="entry name" value="MFS_trans_sf"/>
</dbReference>
<feature type="transmembrane region" description="Helical" evidence="1">
    <location>
        <begin position="171"/>
        <end position="195"/>
    </location>
</feature>
<dbReference type="CDD" id="cd06174">
    <property type="entry name" value="MFS"/>
    <property type="match status" value="1"/>
</dbReference>
<evidence type="ECO:0000313" key="3">
    <source>
        <dbReference type="Proteomes" id="UP000660131"/>
    </source>
</evidence>
<feature type="transmembrane region" description="Helical" evidence="1">
    <location>
        <begin position="268"/>
        <end position="287"/>
    </location>
</feature>
<dbReference type="SUPFAM" id="SSF103473">
    <property type="entry name" value="MFS general substrate transporter"/>
    <property type="match status" value="1"/>
</dbReference>
<dbReference type="PANTHER" id="PTHR43596">
    <property type="entry name" value="ADP,ATP CARRIER PROTEIN"/>
    <property type="match status" value="1"/>
</dbReference>
<feature type="transmembrane region" description="Helical" evidence="1">
    <location>
        <begin position="86"/>
        <end position="103"/>
    </location>
</feature>
<keyword evidence="3" id="KW-1185">Reference proteome</keyword>
<reference evidence="2 3" key="1">
    <citation type="submission" date="2020-08" db="EMBL/GenBank/DDBJ databases">
        <title>Putative novel bacterial strains isolated from necrotic wheat leaf tissues caused by Xanthomonas translucens.</title>
        <authorList>
            <person name="Tambong J.T."/>
        </authorList>
    </citation>
    <scope>NUCLEOTIDE SEQUENCE [LARGE SCALE GENOMIC DNA]</scope>
    <source>
        <strain evidence="2 3">DOAB 1067</strain>
    </source>
</reference>
<gene>
    <name evidence="2" type="ORF">H8S56_13640</name>
</gene>
<feature type="transmembrane region" description="Helical" evidence="1">
    <location>
        <begin position="53"/>
        <end position="74"/>
    </location>
</feature>
<feature type="transmembrane region" description="Helical" evidence="1">
    <location>
        <begin position="228"/>
        <end position="248"/>
    </location>
</feature>
<sequence>MPAALLLKWVKVEACERAALLLGFAFHFCVLASYYLVRPLRDALGLEGGSDKLQWLFTATFVVMLVTVPLFGALVSRLPATRFVPLVYRLIAISMLLFGVLIANHVAPVAVGRAFFVWISIYNLFIVSIFWSVLVDRFSSEQGRRLFGFIAAGGTLGTFIGPLLAATMATYFGPLALSIGAALLLEGAVLCYRALLNRTQAQGKAPVSEERRLGGAVMAGVSLIARSPYLLGMVLFMLLHTSAATLLYFEQGRIVADSYGDVSSRTRFFAWVDLTVSTLTLLFQLLLTAPLIRWVGVGGALLALPLATVVAFTAMALSPVPTTVALAQGLRRAVEYAVVRPAREVLWTVVSREEKYKAKNVIDTLVYRGGDAASGWLSVGLTAMGAGFGLLALLVMPFAAVWAWVSLWLARRQALLARSRSLTNAESEQDR</sequence>
<feature type="transmembrane region" description="Helical" evidence="1">
    <location>
        <begin position="294"/>
        <end position="317"/>
    </location>
</feature>
<dbReference type="Proteomes" id="UP000660131">
    <property type="component" value="Unassembled WGS sequence"/>
</dbReference>
<feature type="transmembrane region" description="Helical" evidence="1">
    <location>
        <begin position="18"/>
        <end position="37"/>
    </location>
</feature>
<name>A0ABR7BFT5_9PSED</name>
<feature type="transmembrane region" description="Helical" evidence="1">
    <location>
        <begin position="146"/>
        <end position="165"/>
    </location>
</feature>
<dbReference type="EMBL" id="JACONV010000008">
    <property type="protein sequence ID" value="MBC3956051.1"/>
    <property type="molecule type" value="Genomic_DNA"/>
</dbReference>
<keyword evidence="1" id="KW-0812">Transmembrane</keyword>
<keyword evidence="1" id="KW-0472">Membrane</keyword>
<proteinExistence type="predicted"/>
<dbReference type="PANTHER" id="PTHR43596:SF1">
    <property type="entry name" value="ADP,ATP CARRIER PROTEIN"/>
    <property type="match status" value="1"/>
</dbReference>
<keyword evidence="1" id="KW-1133">Transmembrane helix</keyword>
<feature type="transmembrane region" description="Helical" evidence="1">
    <location>
        <begin position="386"/>
        <end position="410"/>
    </location>
</feature>
<feature type="transmembrane region" description="Helical" evidence="1">
    <location>
        <begin position="115"/>
        <end position="134"/>
    </location>
</feature>
<comment type="caution">
    <text evidence="2">The sequence shown here is derived from an EMBL/GenBank/DDBJ whole genome shotgun (WGS) entry which is preliminary data.</text>
</comment>
<dbReference type="Gene3D" id="1.20.1250.20">
    <property type="entry name" value="MFS general substrate transporter like domains"/>
    <property type="match status" value="1"/>
</dbReference>
<evidence type="ECO:0000256" key="1">
    <source>
        <dbReference type="SAM" id="Phobius"/>
    </source>
</evidence>
<organism evidence="2 3">
    <name type="scientific">Pseudomonas triticifolii</name>
    <dbReference type="NCBI Taxonomy" id="2762592"/>
    <lineage>
        <taxon>Bacteria</taxon>
        <taxon>Pseudomonadati</taxon>
        <taxon>Pseudomonadota</taxon>
        <taxon>Gammaproteobacteria</taxon>
        <taxon>Pseudomonadales</taxon>
        <taxon>Pseudomonadaceae</taxon>
        <taxon>Pseudomonas</taxon>
    </lineage>
</organism>
<accession>A0ABR7BFT5</accession>